<dbReference type="InterPro" id="IPR014284">
    <property type="entry name" value="RNA_pol_sigma-70_dom"/>
</dbReference>
<keyword evidence="4" id="KW-0804">Transcription</keyword>
<evidence type="ECO:0000256" key="2">
    <source>
        <dbReference type="ARBA" id="ARBA00023015"/>
    </source>
</evidence>
<dbReference type="InterPro" id="IPR007627">
    <property type="entry name" value="RNA_pol_sigma70_r2"/>
</dbReference>
<gene>
    <name evidence="6" type="ORF">KK083_27485</name>
</gene>
<feature type="domain" description="HTH luxR-type" evidence="5">
    <location>
        <begin position="149"/>
        <end position="176"/>
    </location>
</feature>
<dbReference type="AlphaFoldDB" id="A0AAP2DST0"/>
<dbReference type="RefSeq" id="WP_254169352.1">
    <property type="nucleotide sequence ID" value="NZ_JAHESF010000045.1"/>
</dbReference>
<evidence type="ECO:0000313" key="6">
    <source>
        <dbReference type="EMBL" id="MBT1700663.1"/>
    </source>
</evidence>
<dbReference type="GO" id="GO:0003677">
    <property type="term" value="F:DNA binding"/>
    <property type="evidence" value="ECO:0007669"/>
    <property type="project" value="InterPro"/>
</dbReference>
<dbReference type="GO" id="GO:0016987">
    <property type="term" value="F:sigma factor activity"/>
    <property type="evidence" value="ECO:0007669"/>
    <property type="project" value="UniProtKB-KW"/>
</dbReference>
<dbReference type="Proteomes" id="UP001319200">
    <property type="component" value="Unassembled WGS sequence"/>
</dbReference>
<accession>A0AAP2DST0</accession>
<comment type="similarity">
    <text evidence="1">Belongs to the sigma-70 factor family. ECF subfamily.</text>
</comment>
<sequence length="193" mass="22736">MKRKEENTDFIRSIREGDVKSLDALFHAVYPHLCAYANKFLNDIDEAEEIVQEVFYKLWKNREQLDETQSIKAYLFTAVKNSCFKYLEHQKVKDKYKGLLARVYKSSALQDNSAHEAFVAGELEEEFNKALDQLPEQCRRIFEMSRFEGYKYNEIADKLSISPKTVETQMSRALHKIRLSLRDYILMLVLFVS</sequence>
<comment type="caution">
    <text evidence="6">The sequence shown here is derived from an EMBL/GenBank/DDBJ whole genome shotgun (WGS) entry which is preliminary data.</text>
</comment>
<reference evidence="6 7" key="1">
    <citation type="submission" date="2021-05" db="EMBL/GenBank/DDBJ databases">
        <title>A Polyphasic approach of four new species of the genus Ohtaekwangia: Ohtaekwangia histidinii sp. nov., Ohtaekwangia cretensis sp. nov., Ohtaekwangia indiensis sp. nov., Ohtaekwangia reichenbachii sp. nov. from diverse environment.</title>
        <authorList>
            <person name="Octaviana S."/>
        </authorList>
    </citation>
    <scope>NUCLEOTIDE SEQUENCE [LARGE SCALE GENOMIC DNA]</scope>
    <source>
        <strain evidence="6 7">PWU4</strain>
    </source>
</reference>
<dbReference type="NCBIfam" id="TIGR02985">
    <property type="entry name" value="Sig70_bacteroi1"/>
    <property type="match status" value="1"/>
</dbReference>
<evidence type="ECO:0000313" key="7">
    <source>
        <dbReference type="Proteomes" id="UP001319200"/>
    </source>
</evidence>
<dbReference type="CDD" id="cd06171">
    <property type="entry name" value="Sigma70_r4"/>
    <property type="match status" value="1"/>
</dbReference>
<dbReference type="Gene3D" id="1.10.10.10">
    <property type="entry name" value="Winged helix-like DNA-binding domain superfamily/Winged helix DNA-binding domain"/>
    <property type="match status" value="1"/>
</dbReference>
<keyword evidence="2" id="KW-0805">Transcription regulation</keyword>
<dbReference type="InterPro" id="IPR036388">
    <property type="entry name" value="WH-like_DNA-bd_sf"/>
</dbReference>
<dbReference type="InterPro" id="IPR013325">
    <property type="entry name" value="RNA_pol_sigma_r2"/>
</dbReference>
<evidence type="ECO:0000256" key="4">
    <source>
        <dbReference type="ARBA" id="ARBA00023163"/>
    </source>
</evidence>
<dbReference type="SMART" id="SM00421">
    <property type="entry name" value="HTH_LUXR"/>
    <property type="match status" value="1"/>
</dbReference>
<dbReference type="PANTHER" id="PTHR43133">
    <property type="entry name" value="RNA POLYMERASE ECF-TYPE SIGMA FACTO"/>
    <property type="match status" value="1"/>
</dbReference>
<dbReference type="Gene3D" id="1.10.1740.10">
    <property type="match status" value="1"/>
</dbReference>
<dbReference type="PROSITE" id="PS00622">
    <property type="entry name" value="HTH_LUXR_1"/>
    <property type="match status" value="1"/>
</dbReference>
<evidence type="ECO:0000256" key="1">
    <source>
        <dbReference type="ARBA" id="ARBA00010641"/>
    </source>
</evidence>
<keyword evidence="7" id="KW-1185">Reference proteome</keyword>
<proteinExistence type="inferred from homology"/>
<organism evidence="6 7">
    <name type="scientific">Chryseosolibacter histidini</name>
    <dbReference type="NCBI Taxonomy" id="2782349"/>
    <lineage>
        <taxon>Bacteria</taxon>
        <taxon>Pseudomonadati</taxon>
        <taxon>Bacteroidota</taxon>
        <taxon>Cytophagia</taxon>
        <taxon>Cytophagales</taxon>
        <taxon>Chryseotaleaceae</taxon>
        <taxon>Chryseosolibacter</taxon>
    </lineage>
</organism>
<dbReference type="EMBL" id="JAHESF010000045">
    <property type="protein sequence ID" value="MBT1700663.1"/>
    <property type="molecule type" value="Genomic_DNA"/>
</dbReference>
<keyword evidence="3" id="KW-0731">Sigma factor</keyword>
<dbReference type="SUPFAM" id="SSF88946">
    <property type="entry name" value="Sigma2 domain of RNA polymerase sigma factors"/>
    <property type="match status" value="1"/>
</dbReference>
<dbReference type="PANTHER" id="PTHR43133:SF46">
    <property type="entry name" value="RNA POLYMERASE SIGMA-70 FACTOR ECF SUBFAMILY"/>
    <property type="match status" value="1"/>
</dbReference>
<dbReference type="InterPro" id="IPR039425">
    <property type="entry name" value="RNA_pol_sigma-70-like"/>
</dbReference>
<protein>
    <submittedName>
        <fullName evidence="6">RNA polymerase sigma-70 factor</fullName>
    </submittedName>
</protein>
<dbReference type="Pfam" id="PF08281">
    <property type="entry name" value="Sigma70_r4_2"/>
    <property type="match status" value="1"/>
</dbReference>
<dbReference type="InterPro" id="IPR013324">
    <property type="entry name" value="RNA_pol_sigma_r3/r4-like"/>
</dbReference>
<name>A0AAP2DST0_9BACT</name>
<dbReference type="InterPro" id="IPR014327">
    <property type="entry name" value="RNA_pol_sigma70_bacteroid"/>
</dbReference>
<dbReference type="NCBIfam" id="TIGR02937">
    <property type="entry name" value="sigma70-ECF"/>
    <property type="match status" value="1"/>
</dbReference>
<evidence type="ECO:0000256" key="3">
    <source>
        <dbReference type="ARBA" id="ARBA00023082"/>
    </source>
</evidence>
<dbReference type="InterPro" id="IPR000792">
    <property type="entry name" value="Tscrpt_reg_LuxR_C"/>
</dbReference>
<dbReference type="GO" id="GO:0006352">
    <property type="term" value="P:DNA-templated transcription initiation"/>
    <property type="evidence" value="ECO:0007669"/>
    <property type="project" value="InterPro"/>
</dbReference>
<dbReference type="SUPFAM" id="SSF88659">
    <property type="entry name" value="Sigma3 and sigma4 domains of RNA polymerase sigma factors"/>
    <property type="match status" value="1"/>
</dbReference>
<dbReference type="Pfam" id="PF04542">
    <property type="entry name" value="Sigma70_r2"/>
    <property type="match status" value="1"/>
</dbReference>
<evidence type="ECO:0000259" key="5">
    <source>
        <dbReference type="PROSITE" id="PS00622"/>
    </source>
</evidence>
<dbReference type="InterPro" id="IPR013249">
    <property type="entry name" value="RNA_pol_sigma70_r4_t2"/>
</dbReference>